<comment type="similarity">
    <text evidence="2">Belongs to the Gfo/Idh/MocA family. Glycosyl hydrolase 109 subfamily.</text>
</comment>
<dbReference type="InterPro" id="IPR049303">
    <property type="entry name" value="Glyco_hydro_109_C"/>
</dbReference>
<dbReference type="PANTHER" id="PTHR43818">
    <property type="entry name" value="BCDNA.GH03377"/>
    <property type="match status" value="1"/>
</dbReference>
<dbReference type="GO" id="GO:0016798">
    <property type="term" value="F:hydrolase activity, acting on glycosyl bonds"/>
    <property type="evidence" value="ECO:0007669"/>
    <property type="project" value="UniProtKB-KW"/>
</dbReference>
<dbReference type="Gene3D" id="3.40.50.720">
    <property type="entry name" value="NAD(P)-binding Rossmann-like Domain"/>
    <property type="match status" value="1"/>
</dbReference>
<dbReference type="SUPFAM" id="SSF51735">
    <property type="entry name" value="NAD(P)-binding Rossmann-fold domains"/>
    <property type="match status" value="1"/>
</dbReference>
<feature type="domain" description="Glycosyl hydrolase 109 C-terminal" evidence="7">
    <location>
        <begin position="152"/>
        <end position="227"/>
    </location>
</feature>
<dbReference type="GO" id="GO:0000166">
    <property type="term" value="F:nucleotide binding"/>
    <property type="evidence" value="ECO:0007669"/>
    <property type="project" value="InterPro"/>
</dbReference>
<keyword evidence="5" id="KW-0326">Glycosidase</keyword>
<organism evidence="8 9">
    <name type="scientific">Paenibacillus contaminans</name>
    <dbReference type="NCBI Taxonomy" id="450362"/>
    <lineage>
        <taxon>Bacteria</taxon>
        <taxon>Bacillati</taxon>
        <taxon>Bacillota</taxon>
        <taxon>Bacilli</taxon>
        <taxon>Bacillales</taxon>
        <taxon>Paenibacillaceae</taxon>
        <taxon>Paenibacillus</taxon>
    </lineage>
</organism>
<accession>A0A329M3E5</accession>
<dbReference type="Pfam" id="PF01408">
    <property type="entry name" value="GFO_IDH_MocA"/>
    <property type="match status" value="1"/>
</dbReference>
<dbReference type="SUPFAM" id="SSF55347">
    <property type="entry name" value="Glyceraldehyde-3-phosphate dehydrogenase-like, C-terminal domain"/>
    <property type="match status" value="1"/>
</dbReference>
<feature type="domain" description="Gfo/Idh/MocA-like oxidoreductase N-terminal" evidence="6">
    <location>
        <begin position="25"/>
        <end position="139"/>
    </location>
</feature>
<gene>
    <name evidence="8" type="ORF">DQG23_31830</name>
</gene>
<dbReference type="InterPro" id="IPR050463">
    <property type="entry name" value="Gfo/Idh/MocA_oxidrdct_glycsds"/>
</dbReference>
<evidence type="ECO:0000256" key="3">
    <source>
        <dbReference type="ARBA" id="ARBA00022801"/>
    </source>
</evidence>
<sequence>MNRLVELKTFTQEQEAKEVRETMTLKVGIVGARGLSTLLGFQAIPDAEVVALCDLHEGVLKEQAERFGIPHTYRIYEDMLESDIDAVVIATPMQLHLQQTIQALEAGKHVLCEVTAGVTMDELWWLKEAAEKHDKVYMMAENYCYIPEVQLITNMVKQGLFGEVYFGEGEYLHEIKRLVSGFNRRFEGSQDSSRKTSWRNYWQYGKRGMFYPTHSIGPVMQWFKGDRIKEVCCVGSGWHTAPQLRQEDTSLTLCRLESGKLIKLRLDVVSERPHNMSYYTLQGTQGCYEAPRGLGDTHKLFLKSDQQEGRDPEWRPLSDYSEYLPERYKTATEGQRQTGHWGGDFFIVQDFVDAALRGVKPAIDVYDACEWTAVALLSELSVMNGGRMMEMPDFRKDLPYSEQIIKL</sequence>
<protein>
    <submittedName>
        <fullName evidence="8">Uncharacterized protein</fullName>
    </submittedName>
</protein>
<evidence type="ECO:0000313" key="8">
    <source>
        <dbReference type="EMBL" id="RAV14162.1"/>
    </source>
</evidence>
<keyword evidence="4" id="KW-0520">NAD</keyword>
<comment type="caution">
    <text evidence="8">The sequence shown here is derived from an EMBL/GenBank/DDBJ whole genome shotgun (WGS) entry which is preliminary data.</text>
</comment>
<evidence type="ECO:0000259" key="7">
    <source>
        <dbReference type="Pfam" id="PF21252"/>
    </source>
</evidence>
<comment type="cofactor">
    <cofactor evidence="1">
        <name>NAD(+)</name>
        <dbReference type="ChEBI" id="CHEBI:57540"/>
    </cofactor>
</comment>
<dbReference type="Proteomes" id="UP000250369">
    <property type="component" value="Unassembled WGS sequence"/>
</dbReference>
<dbReference type="Pfam" id="PF21252">
    <property type="entry name" value="Glyco_hydro_109_C"/>
    <property type="match status" value="1"/>
</dbReference>
<proteinExistence type="inferred from homology"/>
<dbReference type="AlphaFoldDB" id="A0A329M3E5"/>
<dbReference type="InterPro" id="IPR000683">
    <property type="entry name" value="Gfo/Idh/MocA-like_OxRdtase_N"/>
</dbReference>
<evidence type="ECO:0000256" key="5">
    <source>
        <dbReference type="ARBA" id="ARBA00023295"/>
    </source>
</evidence>
<evidence type="ECO:0000259" key="6">
    <source>
        <dbReference type="Pfam" id="PF01408"/>
    </source>
</evidence>
<reference evidence="8 9" key="1">
    <citation type="journal article" date="2009" name="Int. J. Syst. Evol. Microbiol.">
        <title>Paenibacillus contaminans sp. nov., isolated from a contaminated laboratory plate.</title>
        <authorList>
            <person name="Chou J.H."/>
            <person name="Lee J.H."/>
            <person name="Lin M.C."/>
            <person name="Chang P.S."/>
            <person name="Arun A.B."/>
            <person name="Young C.C."/>
            <person name="Chen W.M."/>
        </authorList>
    </citation>
    <scope>NUCLEOTIDE SEQUENCE [LARGE SCALE GENOMIC DNA]</scope>
    <source>
        <strain evidence="8 9">CKOBP-6</strain>
    </source>
</reference>
<evidence type="ECO:0000256" key="1">
    <source>
        <dbReference type="ARBA" id="ARBA00001911"/>
    </source>
</evidence>
<keyword evidence="9" id="KW-1185">Reference proteome</keyword>
<keyword evidence="3" id="KW-0378">Hydrolase</keyword>
<evidence type="ECO:0000313" key="9">
    <source>
        <dbReference type="Proteomes" id="UP000250369"/>
    </source>
</evidence>
<evidence type="ECO:0000256" key="2">
    <source>
        <dbReference type="ARBA" id="ARBA00009329"/>
    </source>
</evidence>
<dbReference type="Gene3D" id="3.30.360.10">
    <property type="entry name" value="Dihydrodipicolinate Reductase, domain 2"/>
    <property type="match status" value="1"/>
</dbReference>
<evidence type="ECO:0000256" key="4">
    <source>
        <dbReference type="ARBA" id="ARBA00023027"/>
    </source>
</evidence>
<name>A0A329M3E5_9BACL</name>
<dbReference type="InterPro" id="IPR036291">
    <property type="entry name" value="NAD(P)-bd_dom_sf"/>
</dbReference>
<dbReference type="PANTHER" id="PTHR43818:SF1">
    <property type="entry name" value="GLYCOSYL HYDROLASE FAMILY 109 PROTEIN"/>
    <property type="match status" value="1"/>
</dbReference>
<dbReference type="EMBL" id="QMFB01000027">
    <property type="protein sequence ID" value="RAV14162.1"/>
    <property type="molecule type" value="Genomic_DNA"/>
</dbReference>